<dbReference type="InterPro" id="IPR013083">
    <property type="entry name" value="Znf_RING/FYVE/PHD"/>
</dbReference>
<dbReference type="AlphaFoldDB" id="A0A7R8WCN3"/>
<proteinExistence type="predicted"/>
<evidence type="ECO:0000313" key="1">
    <source>
        <dbReference type="EMBL" id="CAD7228537.1"/>
    </source>
</evidence>
<accession>A0A7R8WCN3</accession>
<protein>
    <submittedName>
        <fullName evidence="1">Uncharacterized protein</fullName>
    </submittedName>
</protein>
<dbReference type="Gene3D" id="3.30.40.10">
    <property type="entry name" value="Zinc/RING finger domain, C3HC4 (zinc finger)"/>
    <property type="match status" value="1"/>
</dbReference>
<gene>
    <name evidence="1" type="ORF">CTOB1V02_LOCUS6418</name>
</gene>
<dbReference type="EMBL" id="OB661580">
    <property type="protein sequence ID" value="CAD7228537.1"/>
    <property type="molecule type" value="Genomic_DNA"/>
</dbReference>
<organism evidence="1">
    <name type="scientific">Cyprideis torosa</name>
    <dbReference type="NCBI Taxonomy" id="163714"/>
    <lineage>
        <taxon>Eukaryota</taxon>
        <taxon>Metazoa</taxon>
        <taxon>Ecdysozoa</taxon>
        <taxon>Arthropoda</taxon>
        <taxon>Crustacea</taxon>
        <taxon>Oligostraca</taxon>
        <taxon>Ostracoda</taxon>
        <taxon>Podocopa</taxon>
        <taxon>Podocopida</taxon>
        <taxon>Cytherocopina</taxon>
        <taxon>Cytheroidea</taxon>
        <taxon>Cytherideidae</taxon>
        <taxon>Cyprideis</taxon>
    </lineage>
</organism>
<dbReference type="Pfam" id="PF13920">
    <property type="entry name" value="zf-C3HC4_3"/>
    <property type="match status" value="1"/>
</dbReference>
<name>A0A7R8WCN3_9CRUS</name>
<reference evidence="1" key="1">
    <citation type="submission" date="2020-11" db="EMBL/GenBank/DDBJ databases">
        <authorList>
            <person name="Tran Van P."/>
        </authorList>
    </citation>
    <scope>NUCLEOTIDE SEQUENCE</scope>
</reference>
<sequence>MTIQDGNQIVWFASDEGLAAFKDSPFLAIDGTFKVVPAGFYQLVVIHAQRGERALRRYARRLFKEHYEQARRQIQMAMSLPLLPEDIMVEGFEVVSVYGLPFGRTNNGCEGFNNSLGEAFQRRVPPMDRFIDVNANRPEVFCRFLRRVRHLVPHQQEEAMEPFLQEDPAEEPPAAQDRDPEEVETQCGICQDATAEIAIYPCRHLTLCGSCGGNLAMRAAGSGGKLCAEYESTGDVQDLRGRNKLSELALWAQNPLPSVRGYG</sequence>